<dbReference type="SUPFAM" id="SSF81321">
    <property type="entry name" value="Family A G protein-coupled receptor-like"/>
    <property type="match status" value="1"/>
</dbReference>
<feature type="transmembrane region" description="Helical" evidence="13">
    <location>
        <begin position="265"/>
        <end position="286"/>
    </location>
</feature>
<feature type="transmembrane region" description="Helical" evidence="13">
    <location>
        <begin position="6"/>
        <end position="33"/>
    </location>
</feature>
<dbReference type="OrthoDB" id="9446142at2759"/>
<keyword evidence="6 13" id="KW-0812">Transmembrane</keyword>
<dbReference type="FunFam" id="1.20.1070.10:FF:000033">
    <property type="entry name" value="Vomeronasal type-1 receptor"/>
    <property type="match status" value="1"/>
</dbReference>
<dbReference type="Gene3D" id="1.20.1070.10">
    <property type="entry name" value="Rhodopsin 7-helix transmembrane proteins"/>
    <property type="match status" value="1"/>
</dbReference>
<evidence type="ECO:0000256" key="4">
    <source>
        <dbReference type="ARBA" id="ARBA00022475"/>
    </source>
</evidence>
<dbReference type="Ensembl" id="ENSSHAT00000040380.1">
    <property type="protein sequence ID" value="ENSSHAP00000028630.1"/>
    <property type="gene ID" value="ENSSHAG00000026346.1"/>
</dbReference>
<evidence type="ECO:0000256" key="9">
    <source>
        <dbReference type="ARBA" id="ARBA00023136"/>
    </source>
</evidence>
<dbReference type="GO" id="GO:0016503">
    <property type="term" value="F:pheromone receptor activity"/>
    <property type="evidence" value="ECO:0007669"/>
    <property type="project" value="InterPro"/>
</dbReference>
<evidence type="ECO:0000313" key="15">
    <source>
        <dbReference type="Ensembl" id="ENSSHAP00000028630.1"/>
    </source>
</evidence>
<evidence type="ECO:0000256" key="7">
    <source>
        <dbReference type="ARBA" id="ARBA00022989"/>
    </source>
</evidence>
<feature type="domain" description="G-protein coupled receptors family 1 profile" evidence="14">
    <location>
        <begin position="22"/>
        <end position="285"/>
    </location>
</feature>
<evidence type="ECO:0000256" key="13">
    <source>
        <dbReference type="RuleBase" id="RU364061"/>
    </source>
</evidence>
<sequence>MESKDIILSVAFFFQTGTGILGNSFLICLFILVFLKGHRMRHIDIIITQLTLVNCLILLSKGIPQTMTALGLMNFFNQIGCKIVFYLHRVARDLSLSMTCLLSGFQAITISPSNSKWADLKARAPKYLIPSSLCCWTFHLFFCSYIPWGMKGPKHTRNNTQIQHNGYCSHNIPSGFQASLFAAILSFPDAIFLGLMISANGYMLFLLYRHHKQIQQVYLTCLSPRVSPENRATKSILMLVSTFISSYSLNCILTAYMSLIKSPPWLVNTSAFLAACFPTVSPYVLISSDSQVTRYCSALCGKKPSIWSWIIE</sequence>
<dbReference type="Pfam" id="PF03402">
    <property type="entry name" value="V1R"/>
    <property type="match status" value="1"/>
</dbReference>
<evidence type="ECO:0000256" key="11">
    <source>
        <dbReference type="ARBA" id="ARBA00023180"/>
    </source>
</evidence>
<keyword evidence="16" id="KW-1185">Reference proteome</keyword>
<feature type="transmembrane region" description="Helical" evidence="13">
    <location>
        <begin position="190"/>
        <end position="208"/>
    </location>
</feature>
<evidence type="ECO:0000256" key="6">
    <source>
        <dbReference type="ARBA" id="ARBA00022692"/>
    </source>
</evidence>
<evidence type="ECO:0000256" key="10">
    <source>
        <dbReference type="ARBA" id="ARBA00023170"/>
    </source>
</evidence>
<dbReference type="RefSeq" id="XP_003766417.3">
    <property type="nucleotide sequence ID" value="XM_003766369.3"/>
</dbReference>
<evidence type="ECO:0000256" key="8">
    <source>
        <dbReference type="ARBA" id="ARBA00023040"/>
    </source>
</evidence>
<accession>A0A7N4NUG4</accession>
<keyword evidence="8 13" id="KW-0297">G-protein coupled receptor</keyword>
<organism evidence="15 16">
    <name type="scientific">Sarcophilus harrisii</name>
    <name type="common">Tasmanian devil</name>
    <name type="synonym">Sarcophilus laniarius</name>
    <dbReference type="NCBI Taxonomy" id="9305"/>
    <lineage>
        <taxon>Eukaryota</taxon>
        <taxon>Metazoa</taxon>
        <taxon>Chordata</taxon>
        <taxon>Craniata</taxon>
        <taxon>Vertebrata</taxon>
        <taxon>Euteleostomi</taxon>
        <taxon>Mammalia</taxon>
        <taxon>Metatheria</taxon>
        <taxon>Dasyuromorphia</taxon>
        <taxon>Dasyuridae</taxon>
        <taxon>Sarcophilus</taxon>
    </lineage>
</organism>
<feature type="transmembrane region" description="Helical" evidence="13">
    <location>
        <begin position="127"/>
        <end position="148"/>
    </location>
</feature>
<evidence type="ECO:0000256" key="5">
    <source>
        <dbReference type="ARBA" id="ARBA00022507"/>
    </source>
</evidence>
<keyword evidence="9 13" id="KW-0472">Membrane</keyword>
<dbReference type="InterPro" id="IPR017452">
    <property type="entry name" value="GPCR_Rhodpsn_7TM"/>
</dbReference>
<dbReference type="GO" id="GO:0019236">
    <property type="term" value="P:response to pheromone"/>
    <property type="evidence" value="ECO:0007669"/>
    <property type="project" value="UniProtKB-KW"/>
</dbReference>
<dbReference type="AlphaFoldDB" id="A0A7N4NUG4"/>
<dbReference type="InterPro" id="IPR004072">
    <property type="entry name" value="Vmron_rcpt_1"/>
</dbReference>
<dbReference type="PROSITE" id="PS50262">
    <property type="entry name" value="G_PROTEIN_RECEP_F1_2"/>
    <property type="match status" value="1"/>
</dbReference>
<name>A0A7N4NUG4_SARHA</name>
<dbReference type="PRINTS" id="PR01534">
    <property type="entry name" value="VOMERONASL1R"/>
</dbReference>
<dbReference type="PANTHER" id="PTHR24062">
    <property type="entry name" value="VOMERONASAL TYPE-1 RECEPTOR"/>
    <property type="match status" value="1"/>
</dbReference>
<comment type="similarity">
    <text evidence="3 13">Belongs to the G-protein coupled receptor 1 family.</text>
</comment>
<keyword evidence="4 13" id="KW-1003">Cell membrane</keyword>
<protein>
    <recommendedName>
        <fullName evidence="13">Vomeronasal type-1 receptor</fullName>
    </recommendedName>
</protein>
<evidence type="ECO:0000256" key="1">
    <source>
        <dbReference type="ARBA" id="ARBA00003878"/>
    </source>
</evidence>
<feature type="transmembrane region" description="Helical" evidence="13">
    <location>
        <begin position="236"/>
        <end position="259"/>
    </location>
</feature>
<evidence type="ECO:0000313" key="16">
    <source>
        <dbReference type="Proteomes" id="UP000007648"/>
    </source>
</evidence>
<keyword evidence="7 13" id="KW-1133">Transmembrane helix</keyword>
<evidence type="ECO:0000256" key="12">
    <source>
        <dbReference type="ARBA" id="ARBA00023224"/>
    </source>
</evidence>
<dbReference type="KEGG" id="shr:100918282"/>
<dbReference type="GO" id="GO:0005886">
    <property type="term" value="C:plasma membrane"/>
    <property type="evidence" value="ECO:0007669"/>
    <property type="project" value="UniProtKB-SubCell"/>
</dbReference>
<dbReference type="GO" id="GO:0007606">
    <property type="term" value="P:sensory perception of chemical stimulus"/>
    <property type="evidence" value="ECO:0007669"/>
    <property type="project" value="UniProtKB-ARBA"/>
</dbReference>
<dbReference type="FunCoup" id="A0A7N4NUG4">
    <property type="interactions" value="3"/>
</dbReference>
<dbReference type="Proteomes" id="UP000007648">
    <property type="component" value="Unassembled WGS sequence"/>
</dbReference>
<proteinExistence type="inferred from homology"/>
<reference evidence="15" key="2">
    <citation type="submission" date="2025-08" db="UniProtKB">
        <authorList>
            <consortium name="Ensembl"/>
        </authorList>
    </citation>
    <scope>IDENTIFICATION</scope>
</reference>
<dbReference type="GeneID" id="100918282"/>
<keyword evidence="5 13" id="KW-0589">Pheromone response</keyword>
<dbReference type="InParanoid" id="A0A7N4NUG4"/>
<dbReference type="GeneTree" id="ENSGT00960000186612"/>
<comment type="subcellular location">
    <subcellularLocation>
        <location evidence="2 13">Cell membrane</location>
        <topology evidence="2 13">Multi-pass membrane protein</topology>
    </subcellularLocation>
</comment>
<reference evidence="15 16" key="1">
    <citation type="journal article" date="2011" name="Proc. Natl. Acad. Sci. U.S.A.">
        <title>Genetic diversity and population structure of the endangered marsupial Sarcophilus harrisii (Tasmanian devil).</title>
        <authorList>
            <person name="Miller W."/>
            <person name="Hayes V.M."/>
            <person name="Ratan A."/>
            <person name="Petersen D.C."/>
            <person name="Wittekindt N.E."/>
            <person name="Miller J."/>
            <person name="Walenz B."/>
            <person name="Knight J."/>
            <person name="Qi J."/>
            <person name="Zhao F."/>
            <person name="Wang Q."/>
            <person name="Bedoya-Reina O.C."/>
            <person name="Katiyar N."/>
            <person name="Tomsho L.P."/>
            <person name="Kasson L.M."/>
            <person name="Hardie R.A."/>
            <person name="Woodbridge P."/>
            <person name="Tindall E.A."/>
            <person name="Bertelsen M.F."/>
            <person name="Dixon D."/>
            <person name="Pyecroft S."/>
            <person name="Helgen K.M."/>
            <person name="Lesk A.M."/>
            <person name="Pringle T.H."/>
            <person name="Patterson N."/>
            <person name="Zhang Y."/>
            <person name="Kreiss A."/>
            <person name="Woods G.M."/>
            <person name="Jones M.E."/>
            <person name="Schuster S.C."/>
        </authorList>
    </citation>
    <scope>NUCLEOTIDE SEQUENCE [LARGE SCALE GENOMIC DNA]</scope>
</reference>
<evidence type="ECO:0000259" key="14">
    <source>
        <dbReference type="PROSITE" id="PS50262"/>
    </source>
</evidence>
<evidence type="ECO:0000256" key="2">
    <source>
        <dbReference type="ARBA" id="ARBA00004651"/>
    </source>
</evidence>
<comment type="function">
    <text evidence="1">Putative pheromone receptor.</text>
</comment>
<reference evidence="15" key="3">
    <citation type="submission" date="2025-09" db="UniProtKB">
        <authorList>
            <consortium name="Ensembl"/>
        </authorList>
    </citation>
    <scope>IDENTIFICATION</scope>
</reference>
<evidence type="ECO:0000256" key="3">
    <source>
        <dbReference type="ARBA" id="ARBA00010663"/>
    </source>
</evidence>
<keyword evidence="11" id="KW-0325">Glycoprotein</keyword>
<keyword evidence="10 13" id="KW-0675">Receptor</keyword>
<keyword evidence="12 13" id="KW-0807">Transducer</keyword>
<gene>
    <name evidence="15" type="primary">LOC100918282</name>
</gene>